<dbReference type="Proteomes" id="UP001208570">
    <property type="component" value="Unassembled WGS sequence"/>
</dbReference>
<name>A0AAD9JIX0_9ANNE</name>
<gene>
    <name evidence="3" type="ORF">LSH36_294g03017</name>
</gene>
<accession>A0AAD9JIX0</accession>
<dbReference type="GO" id="GO:0042446">
    <property type="term" value="P:hormone biosynthetic process"/>
    <property type="evidence" value="ECO:0007669"/>
    <property type="project" value="UniProtKB-KW"/>
</dbReference>
<keyword evidence="2" id="KW-0472">Membrane</keyword>
<comment type="caution">
    <text evidence="3">The sequence shown here is derived from an EMBL/GenBank/DDBJ whole genome shotgun (WGS) entry which is preliminary data.</text>
</comment>
<keyword evidence="1" id="KW-0560">Oxidoreductase</keyword>
<comment type="similarity">
    <text evidence="1">Belongs to the iodothyronine deiodinase family.</text>
</comment>
<dbReference type="GO" id="GO:0042403">
    <property type="term" value="P:thyroid hormone metabolic process"/>
    <property type="evidence" value="ECO:0007669"/>
    <property type="project" value="TreeGrafter"/>
</dbReference>
<evidence type="ECO:0000256" key="2">
    <source>
        <dbReference type="SAM" id="Phobius"/>
    </source>
</evidence>
<dbReference type="AlphaFoldDB" id="A0AAD9JIX0"/>
<reference evidence="3" key="1">
    <citation type="journal article" date="2023" name="Mol. Biol. Evol.">
        <title>Third-Generation Sequencing Reveals the Adaptive Role of the Epigenome in Three Deep-Sea Polychaetes.</title>
        <authorList>
            <person name="Perez M."/>
            <person name="Aroh O."/>
            <person name="Sun Y."/>
            <person name="Lan Y."/>
            <person name="Juniper S.K."/>
            <person name="Young C.R."/>
            <person name="Angers B."/>
            <person name="Qian P.Y."/>
        </authorList>
    </citation>
    <scope>NUCLEOTIDE SEQUENCE</scope>
    <source>
        <strain evidence="3">P08H-3</strain>
    </source>
</reference>
<keyword evidence="1" id="KW-0712">Selenocysteine</keyword>
<keyword evidence="4" id="KW-1185">Reference proteome</keyword>
<dbReference type="PANTHER" id="PTHR11781">
    <property type="entry name" value="IODOTHYRONINE DEIODINASE"/>
    <property type="match status" value="1"/>
</dbReference>
<organism evidence="3 4">
    <name type="scientific">Paralvinella palmiformis</name>
    <dbReference type="NCBI Taxonomy" id="53620"/>
    <lineage>
        <taxon>Eukaryota</taxon>
        <taxon>Metazoa</taxon>
        <taxon>Spiralia</taxon>
        <taxon>Lophotrochozoa</taxon>
        <taxon>Annelida</taxon>
        <taxon>Polychaeta</taxon>
        <taxon>Sedentaria</taxon>
        <taxon>Canalipalpata</taxon>
        <taxon>Terebellida</taxon>
        <taxon>Terebelliformia</taxon>
        <taxon>Alvinellidae</taxon>
        <taxon>Paralvinella</taxon>
    </lineage>
</organism>
<keyword evidence="2" id="KW-1133">Transmembrane helix</keyword>
<protein>
    <recommendedName>
        <fullName evidence="1">Iodothyronine deiodinase</fullName>
    </recommendedName>
</protein>
<dbReference type="GO" id="GO:0004800">
    <property type="term" value="F:thyroxine 5'-deiodinase activity"/>
    <property type="evidence" value="ECO:0007669"/>
    <property type="project" value="InterPro"/>
</dbReference>
<feature type="transmembrane region" description="Helical" evidence="2">
    <location>
        <begin position="28"/>
        <end position="47"/>
    </location>
</feature>
<evidence type="ECO:0000256" key="1">
    <source>
        <dbReference type="RuleBase" id="RU000676"/>
    </source>
</evidence>
<dbReference type="Gene3D" id="3.40.30.10">
    <property type="entry name" value="Glutaredoxin"/>
    <property type="match status" value="1"/>
</dbReference>
<dbReference type="InterPro" id="IPR000643">
    <property type="entry name" value="Iodothyronine_deiodinase"/>
</dbReference>
<keyword evidence="1" id="KW-0893">Thyroid hormones biosynthesis</keyword>
<sequence length="149" mass="17083">MEVITRQEDTNLNNTETSLTPTKKTISALKTLITWLGLTFLFVWLVIEKFLLRLAFAIPGISERLMNKIEKKTHMDETGMSKDDWIPTITSWQCLKSDLRLFLLEFRKKVFPGGEAYNASIVRLDGSRAKLLDYQRPGRPLVVNFGSCT</sequence>
<keyword evidence="2" id="KW-0812">Transmembrane</keyword>
<evidence type="ECO:0000313" key="3">
    <source>
        <dbReference type="EMBL" id="KAK2153527.1"/>
    </source>
</evidence>
<comment type="function">
    <text evidence="1">Responsible for the deiodination of T4 (3,5,3',5'-tetraiodothyronine).</text>
</comment>
<dbReference type="PANTHER" id="PTHR11781:SF22">
    <property type="entry name" value="TYPE I IODOTHYRONINE DEIODINASE"/>
    <property type="match status" value="1"/>
</dbReference>
<evidence type="ECO:0000313" key="4">
    <source>
        <dbReference type="Proteomes" id="UP001208570"/>
    </source>
</evidence>
<dbReference type="Pfam" id="PF00837">
    <property type="entry name" value="T4_deiodinase"/>
    <property type="match status" value="1"/>
</dbReference>
<proteinExistence type="inferred from homology"/>
<dbReference type="EMBL" id="JAODUP010000294">
    <property type="protein sequence ID" value="KAK2153527.1"/>
    <property type="molecule type" value="Genomic_DNA"/>
</dbReference>